<evidence type="ECO:0000256" key="1">
    <source>
        <dbReference type="SAM" id="Phobius"/>
    </source>
</evidence>
<dbReference type="EMBL" id="CP114720">
    <property type="protein sequence ID" value="WAZ72056.1"/>
    <property type="molecule type" value="Genomic_DNA"/>
</dbReference>
<evidence type="ECO:0000313" key="3">
    <source>
        <dbReference type="EMBL" id="WAZ72056.1"/>
    </source>
</evidence>
<feature type="transmembrane region" description="Helical" evidence="1">
    <location>
        <begin position="590"/>
        <end position="610"/>
    </location>
</feature>
<keyword evidence="1" id="KW-1133">Transmembrane helix</keyword>
<accession>A0AAX3JM92</accession>
<dbReference type="InterPro" id="IPR003646">
    <property type="entry name" value="SH3-like_bac-type"/>
</dbReference>
<keyword evidence="1" id="KW-0812">Transmembrane</keyword>
<dbReference type="SMART" id="SM00287">
    <property type="entry name" value="SH3b"/>
    <property type="match status" value="1"/>
</dbReference>
<sequence length="682" mass="78859">MGNEGKRTSFIFKRRLVIFLVLFFINLEIFSLSGNDYLLSTKVLKGSKVIHVIRLDLSQDIDEDLLKFEINKDIIDNAKVALISKALDGNNFVTEIKVEYYFDKLGFVKIPSLKIIYLDEVYLSSEFEVVILKEDEMQSFGLPVRLYWDFDKEGIYEYQSVGLVLRSSWLVNSNLKFPNSSFNAVKDAMIDRTPMFENIKYRTFNSKEILDLPLYNFILTPLRGSKGVIIPSISFNIGENIFRMSPKLSLKIKPIPDEVKSLAVGTFKIDYEFPSSTLVNQDTFNIVVKVTGQGNLPHIRFPEVETYNSKIIYKKKNYNFEPSKDGYKGSISKIYTVKPDNRGNLFLNIHDFTYLDPDDGKIYKFGGKRLKYEYYGEFQKSTYSDKDLFSDFSLLSYHDILNHKNKTFLFFVPIYYLILIPGILCSFAICIKYKKFFIASGFGLVVLILTFAVSLNAINDGSLSENNINDLIEDYNLKNYDIALNKIDSILRKNPTYSGLWLNRAIILSKMDNRYFDAIYSAYKAFFTSPSNDTFYKVIDFIEAKNGINENIQNNSFVFSNIFFIITLILINILVVIISYKFYAKNLKKIILFLLISAMCFTSFQTYYFYVAQQSEIGIIRGDLVSLYKVPDNFSRSWRFLKGNISVYVLNKKDDFVLIQTSHGLQGWVHKNFIASVKDNLI</sequence>
<name>A0AAX3JM92_9SPIR</name>
<dbReference type="RefSeq" id="WP_152300878.1">
    <property type="nucleotide sequence ID" value="NZ_CP044625.1"/>
</dbReference>
<gene>
    <name evidence="3" type="ORF">O5404_03455</name>
</gene>
<feature type="transmembrane region" description="Helical" evidence="1">
    <location>
        <begin position="16"/>
        <end position="34"/>
    </location>
</feature>
<dbReference type="Gene3D" id="2.30.30.40">
    <property type="entry name" value="SH3 Domains"/>
    <property type="match status" value="1"/>
</dbReference>
<dbReference type="Proteomes" id="UP001164513">
    <property type="component" value="Chromosome"/>
</dbReference>
<dbReference type="AlphaFoldDB" id="A0AAX3JM92"/>
<feature type="transmembrane region" description="Helical" evidence="1">
    <location>
        <begin position="557"/>
        <end position="578"/>
    </location>
</feature>
<protein>
    <submittedName>
        <fullName evidence="3">SH3 domain-containing protein</fullName>
    </submittedName>
</protein>
<keyword evidence="1" id="KW-0472">Membrane</keyword>
<reference evidence="3" key="1">
    <citation type="submission" date="2022-12" db="EMBL/GenBank/DDBJ databases">
        <title>B. miyamotoi WGS.</title>
        <authorList>
            <person name="Gabriele M."/>
            <person name="Kuleshov K.V."/>
            <person name="Hepner S."/>
            <person name="Hoornstra D."/>
            <person name="Hovius J.W."/>
            <person name="Platonov A.E."/>
            <person name="Fingerle V."/>
            <person name="Strube C."/>
        </authorList>
    </citation>
    <scope>NUCLEOTIDE SEQUENCE</scope>
    <source>
        <strain evidence="3">ZStruIII14-9</strain>
    </source>
</reference>
<dbReference type="SUPFAM" id="SSF48439">
    <property type="entry name" value="Protein prenylyltransferase"/>
    <property type="match status" value="1"/>
</dbReference>
<proteinExistence type="predicted"/>
<evidence type="ECO:0000313" key="4">
    <source>
        <dbReference type="Proteomes" id="UP001164513"/>
    </source>
</evidence>
<feature type="transmembrane region" description="Helical" evidence="1">
    <location>
        <begin position="408"/>
        <end position="429"/>
    </location>
</feature>
<evidence type="ECO:0000259" key="2">
    <source>
        <dbReference type="SMART" id="SM00287"/>
    </source>
</evidence>
<dbReference type="Gene3D" id="1.25.40.1040">
    <property type="match status" value="1"/>
</dbReference>
<feature type="domain" description="SH3b" evidence="2">
    <location>
        <begin position="615"/>
        <end position="678"/>
    </location>
</feature>
<organism evidence="3 4">
    <name type="scientific">Borrelia miyamotoi</name>
    <dbReference type="NCBI Taxonomy" id="47466"/>
    <lineage>
        <taxon>Bacteria</taxon>
        <taxon>Pseudomonadati</taxon>
        <taxon>Spirochaetota</taxon>
        <taxon>Spirochaetia</taxon>
        <taxon>Spirochaetales</taxon>
        <taxon>Borreliaceae</taxon>
        <taxon>Borrelia</taxon>
    </lineage>
</organism>
<feature type="transmembrane region" description="Helical" evidence="1">
    <location>
        <begin position="436"/>
        <end position="458"/>
    </location>
</feature>